<dbReference type="RefSeq" id="WP_114450070.1">
    <property type="nucleotide sequence ID" value="NZ_QPHM01000001.1"/>
</dbReference>
<dbReference type="InterPro" id="IPR005801">
    <property type="entry name" value="ADC_synthase"/>
</dbReference>
<dbReference type="OrthoDB" id="195185at2157"/>
<sequence>MGIPRSDEAGPRLVSRSVRTSVPSLRAALDAMPAPRTFWTAPDEATVVAGGAAATLTAEGRNRFAAIKERIDRVLRSGDVHAGTEAACPRLFGGFAFHDEGTDDDTWDGFPGAQFVLPRVQVTDTDRGTWLTVNAAGPDASAEAVEERLGVARDRFEALDEPAPTPPPEIVSRTRTTRREAWRDSVEAAVSRIQAGDLRKVVLAQALDVTLDRPLSVPDVLARLGETYPDCYRFLVEPAADASAGRPAFFGATPERLVSRHGRTVTTDALAGTTGRGDTPAEDDWLAEELLADGKNLHEHELVADTIREQLAPFTSSISAGQCRVRRLATVQHLFTPITATLGGDTHVLDLVEALHPTPAVGGLPPERALATIRETEPFDRGWYAAPVGWIDAAGNGTFAVAIRSALARDAETTLFAGVGVVADSDPDREWDEVQLKYRPILDELERA</sequence>
<comment type="catalytic activity">
    <reaction evidence="1">
        <text>chorismate = isochorismate</text>
        <dbReference type="Rhea" id="RHEA:18985"/>
        <dbReference type="ChEBI" id="CHEBI:29748"/>
        <dbReference type="ChEBI" id="CHEBI:29780"/>
        <dbReference type="EC" id="5.4.4.2"/>
    </reaction>
</comment>
<evidence type="ECO:0000256" key="4">
    <source>
        <dbReference type="ARBA" id="ARBA00023235"/>
    </source>
</evidence>
<evidence type="ECO:0000259" key="6">
    <source>
        <dbReference type="Pfam" id="PF00425"/>
    </source>
</evidence>
<dbReference type="Proteomes" id="UP000252189">
    <property type="component" value="Unassembled WGS sequence"/>
</dbReference>
<gene>
    <name evidence="7" type="ORF">DU504_14675</name>
</gene>
<dbReference type="InterPro" id="IPR015890">
    <property type="entry name" value="Chorismate_C"/>
</dbReference>
<evidence type="ECO:0000256" key="1">
    <source>
        <dbReference type="ARBA" id="ARBA00000799"/>
    </source>
</evidence>
<protein>
    <recommendedName>
        <fullName evidence="3">isochorismate synthase</fullName>
        <ecNumber evidence="3">5.4.4.2</ecNumber>
    </recommendedName>
    <alternativeName>
        <fullName evidence="5">Isochorismate mutase</fullName>
    </alternativeName>
</protein>
<dbReference type="EMBL" id="QPHM01000001">
    <property type="protein sequence ID" value="RCU48437.1"/>
    <property type="molecule type" value="Genomic_DNA"/>
</dbReference>
<reference evidence="7 8" key="1">
    <citation type="submission" date="2018-07" db="EMBL/GenBank/DDBJ databases">
        <title>Genome sequences of Haloplanus salinus JCM 18368T.</title>
        <authorList>
            <person name="Kim Y.B."/>
            <person name="Roh S.W."/>
        </authorList>
    </citation>
    <scope>NUCLEOTIDE SEQUENCE [LARGE SCALE GENOMIC DNA]</scope>
    <source>
        <strain evidence="7 8">JCM 18368</strain>
    </source>
</reference>
<dbReference type="Pfam" id="PF00425">
    <property type="entry name" value="Chorismate_bind"/>
    <property type="match status" value="1"/>
</dbReference>
<dbReference type="PANTHER" id="PTHR42839">
    <property type="entry name" value="ISOCHORISMATE SYNTHASE ENTC"/>
    <property type="match status" value="1"/>
</dbReference>
<dbReference type="NCBIfam" id="TIGR00543">
    <property type="entry name" value="isochor_syn"/>
    <property type="match status" value="1"/>
</dbReference>
<dbReference type="PANTHER" id="PTHR42839:SF2">
    <property type="entry name" value="ISOCHORISMATE SYNTHASE ENTC"/>
    <property type="match status" value="1"/>
</dbReference>
<dbReference type="EC" id="5.4.4.2" evidence="3"/>
<keyword evidence="8" id="KW-1185">Reference proteome</keyword>
<dbReference type="GO" id="GO:0008909">
    <property type="term" value="F:isochorismate synthase activity"/>
    <property type="evidence" value="ECO:0007669"/>
    <property type="project" value="UniProtKB-EC"/>
</dbReference>
<comment type="similarity">
    <text evidence="2">Belongs to the isochorismate synthase family.</text>
</comment>
<evidence type="ECO:0000256" key="2">
    <source>
        <dbReference type="ARBA" id="ARBA00005297"/>
    </source>
</evidence>
<evidence type="ECO:0000313" key="7">
    <source>
        <dbReference type="EMBL" id="RCU48437.1"/>
    </source>
</evidence>
<evidence type="ECO:0000256" key="3">
    <source>
        <dbReference type="ARBA" id="ARBA00012824"/>
    </source>
</evidence>
<proteinExistence type="inferred from homology"/>
<feature type="domain" description="Chorismate-utilising enzyme C-terminal" evidence="6">
    <location>
        <begin position="179"/>
        <end position="437"/>
    </location>
</feature>
<accession>A0A368NCV9</accession>
<evidence type="ECO:0000256" key="5">
    <source>
        <dbReference type="ARBA" id="ARBA00041564"/>
    </source>
</evidence>
<name>A0A368NCV9_9EURY</name>
<dbReference type="Gene3D" id="3.60.120.10">
    <property type="entry name" value="Anthranilate synthase"/>
    <property type="match status" value="1"/>
</dbReference>
<dbReference type="UniPathway" id="UPA00035">
    <property type="reaction ID" value="UER00040"/>
</dbReference>
<dbReference type="SUPFAM" id="SSF56322">
    <property type="entry name" value="ADC synthase"/>
    <property type="match status" value="1"/>
</dbReference>
<dbReference type="GO" id="GO:0000162">
    <property type="term" value="P:L-tryptophan biosynthetic process"/>
    <property type="evidence" value="ECO:0007669"/>
    <property type="project" value="UniProtKB-UniPathway"/>
</dbReference>
<keyword evidence="4 7" id="KW-0413">Isomerase</keyword>
<dbReference type="InterPro" id="IPR004561">
    <property type="entry name" value="IsoChor_synthase"/>
</dbReference>
<evidence type="ECO:0000313" key="8">
    <source>
        <dbReference type="Proteomes" id="UP000252189"/>
    </source>
</evidence>
<dbReference type="AlphaFoldDB" id="A0A368NCV9"/>
<comment type="caution">
    <text evidence="7">The sequence shown here is derived from an EMBL/GenBank/DDBJ whole genome shotgun (WGS) entry which is preliminary data.</text>
</comment>
<organism evidence="7 8">
    <name type="scientific">Haloplanus salinus</name>
    <dbReference type="NCBI Taxonomy" id="1126245"/>
    <lineage>
        <taxon>Archaea</taxon>
        <taxon>Methanobacteriati</taxon>
        <taxon>Methanobacteriota</taxon>
        <taxon>Stenosarchaea group</taxon>
        <taxon>Halobacteria</taxon>
        <taxon>Halobacteriales</taxon>
        <taxon>Haloferacaceae</taxon>
        <taxon>Haloplanus</taxon>
    </lineage>
</organism>